<dbReference type="PANTHER" id="PTHR34427">
    <property type="entry name" value="DUF4283 DOMAIN PROTEIN"/>
    <property type="match status" value="1"/>
</dbReference>
<evidence type="ECO:0000313" key="3">
    <source>
        <dbReference type="Proteomes" id="UP001234989"/>
    </source>
</evidence>
<keyword evidence="3" id="KW-1185">Reference proteome</keyword>
<dbReference type="Pfam" id="PF14111">
    <property type="entry name" value="DUF4283"/>
    <property type="match status" value="1"/>
</dbReference>
<gene>
    <name evidence="2" type="ORF">MTR67_000806</name>
</gene>
<name>A0AAF0PRG5_SOLVR</name>
<sequence length="355" mass="40969">MEWVGFVLREASKTKGNSVKRWKIHDHASEFFCSRNFNKSGRYISIINMQGKRKAVIIIPEWSFNSGWLDIAFKITNFINAKRKRTKTSIHRNTEKGLLYADAVRNNKWTTREMNAAKTHRQGNSLVISDEASRTQNELLARCVVGSLPEEIPNVILSEIRQWSTSTWKHLHGVNIYEMGQNQFLFELPTKKDADHVVKGTWFWKNHKFLLNWWSSTSNAITENLKQVVDQTEEETELRNHIKWARLKVKGDEISVPKVVELKHDGKIFRIQVWIEALARVLTEGPRENLMFVQRFIEKPYNKRGGGGLVCTYVTGHVGTSESQGNLNYTAVQTCESTREEVVGQKHMGLHMIST</sequence>
<feature type="domain" description="DUF4283" evidence="1">
    <location>
        <begin position="136"/>
        <end position="219"/>
    </location>
</feature>
<protein>
    <recommendedName>
        <fullName evidence="1">DUF4283 domain-containing protein</fullName>
    </recommendedName>
</protein>
<evidence type="ECO:0000313" key="2">
    <source>
        <dbReference type="EMBL" id="WMV07421.1"/>
    </source>
</evidence>
<dbReference type="EMBL" id="CP133612">
    <property type="protein sequence ID" value="WMV07421.1"/>
    <property type="molecule type" value="Genomic_DNA"/>
</dbReference>
<dbReference type="InterPro" id="IPR025558">
    <property type="entry name" value="DUF4283"/>
</dbReference>
<dbReference type="PANTHER" id="PTHR34427:SF10">
    <property type="entry name" value="DUF4283 DOMAIN-CONTAINING PROTEIN"/>
    <property type="match status" value="1"/>
</dbReference>
<dbReference type="AlphaFoldDB" id="A0AAF0PRG5"/>
<reference evidence="2" key="1">
    <citation type="submission" date="2023-08" db="EMBL/GenBank/DDBJ databases">
        <title>A de novo genome assembly of Solanum verrucosum Schlechtendal, a Mexican diploid species geographically isolated from the other diploid A-genome species in potato relatives.</title>
        <authorList>
            <person name="Hosaka K."/>
        </authorList>
    </citation>
    <scope>NUCLEOTIDE SEQUENCE</scope>
    <source>
        <tissue evidence="2">Young leaves</tissue>
    </source>
</reference>
<proteinExistence type="predicted"/>
<organism evidence="2 3">
    <name type="scientific">Solanum verrucosum</name>
    <dbReference type="NCBI Taxonomy" id="315347"/>
    <lineage>
        <taxon>Eukaryota</taxon>
        <taxon>Viridiplantae</taxon>
        <taxon>Streptophyta</taxon>
        <taxon>Embryophyta</taxon>
        <taxon>Tracheophyta</taxon>
        <taxon>Spermatophyta</taxon>
        <taxon>Magnoliopsida</taxon>
        <taxon>eudicotyledons</taxon>
        <taxon>Gunneridae</taxon>
        <taxon>Pentapetalae</taxon>
        <taxon>asterids</taxon>
        <taxon>lamiids</taxon>
        <taxon>Solanales</taxon>
        <taxon>Solanaceae</taxon>
        <taxon>Solanoideae</taxon>
        <taxon>Solaneae</taxon>
        <taxon>Solanum</taxon>
    </lineage>
</organism>
<accession>A0AAF0PRG5</accession>
<evidence type="ECO:0000259" key="1">
    <source>
        <dbReference type="Pfam" id="PF14111"/>
    </source>
</evidence>
<dbReference type="Proteomes" id="UP001234989">
    <property type="component" value="Chromosome 1"/>
</dbReference>